<gene>
    <name evidence="1" type="ORF">NUW54_g9685</name>
</gene>
<keyword evidence="2" id="KW-1185">Reference proteome</keyword>
<proteinExistence type="predicted"/>
<accession>A0ACC1P5B9</accession>
<name>A0ACC1P5B9_9APHY</name>
<comment type="caution">
    <text evidence="1">The sequence shown here is derived from an EMBL/GenBank/DDBJ whole genome shotgun (WGS) entry which is preliminary data.</text>
</comment>
<organism evidence="1 2">
    <name type="scientific">Trametes sanguinea</name>
    <dbReference type="NCBI Taxonomy" id="158606"/>
    <lineage>
        <taxon>Eukaryota</taxon>
        <taxon>Fungi</taxon>
        <taxon>Dikarya</taxon>
        <taxon>Basidiomycota</taxon>
        <taxon>Agaricomycotina</taxon>
        <taxon>Agaricomycetes</taxon>
        <taxon>Polyporales</taxon>
        <taxon>Polyporaceae</taxon>
        <taxon>Trametes</taxon>
    </lineage>
</organism>
<sequence length="545" mass="60667">MLDGAYSNHGKLWILLAFVSAARLPLATHHTVRTLLRSWCTMISKRTVENVFIGIAIVVLALNATVKLVARSAVWRAQQRAHENALWSVDRKEVALEIDSWTRYRLDSAQEWAPLFPQGGVIHLGPDHTLLPPGKYITMFQYLEYPASRGKIHIKSQNPYVEPFFDSGFMNNKADFAPIRWSYKKTREVARRMDAFRGELASHHPHFHPASPAACRDIDIKTAGWWAFSAGCRRLGGGRWPPPSRLMLQVHPHDNQKCVLTGQNAHTDGERAQLPFGAMCPPDMGEIRDLIWRACRVRDVRGDDVHDPADDAQIGVVVLGREVSVFRHRELVLVLDGAVDGNSERRLLCPREIRRGALVRRVADEADVRPEQGVFERDGAPPLADVRDEDVERQSAFLVLLFLLRRLRVMACAASEDMLERALEPLYGSAPTNLHLSKVVWASCILGSFAPSVPIARATFGLGLLLYVLPHSSYWFAVFTGRMGDPIWGPIATHLGVLMPILSLGVAIVKALQVSAPTDAALGWNSTLLILCASQADVPYPEGRP</sequence>
<dbReference type="Proteomes" id="UP001144978">
    <property type="component" value="Unassembled WGS sequence"/>
</dbReference>
<protein>
    <submittedName>
        <fullName evidence="1">Uncharacterized protein</fullName>
    </submittedName>
</protein>
<evidence type="ECO:0000313" key="1">
    <source>
        <dbReference type="EMBL" id="KAJ2986658.1"/>
    </source>
</evidence>
<dbReference type="EMBL" id="JANSHE010003304">
    <property type="protein sequence ID" value="KAJ2986658.1"/>
    <property type="molecule type" value="Genomic_DNA"/>
</dbReference>
<reference evidence="1" key="1">
    <citation type="submission" date="2022-08" db="EMBL/GenBank/DDBJ databases">
        <title>Genome Sequence of Pycnoporus sanguineus.</title>
        <authorList>
            <person name="Buettner E."/>
        </authorList>
    </citation>
    <scope>NUCLEOTIDE SEQUENCE</scope>
    <source>
        <strain evidence="1">CG-C14</strain>
    </source>
</reference>
<evidence type="ECO:0000313" key="2">
    <source>
        <dbReference type="Proteomes" id="UP001144978"/>
    </source>
</evidence>